<dbReference type="PROSITE" id="PS00108">
    <property type="entry name" value="PROTEIN_KINASE_ST"/>
    <property type="match status" value="1"/>
</dbReference>
<keyword evidence="8" id="KW-0723">Serine/threonine-protein kinase</keyword>
<feature type="domain" description="Protein kinase" evidence="7">
    <location>
        <begin position="46"/>
        <end position="326"/>
    </location>
</feature>
<evidence type="ECO:0000259" key="7">
    <source>
        <dbReference type="PROSITE" id="PS50011"/>
    </source>
</evidence>
<dbReference type="PROSITE" id="PS00107">
    <property type="entry name" value="PROTEIN_KINASE_ATP"/>
    <property type="match status" value="1"/>
</dbReference>
<keyword evidence="5 6" id="KW-0067">ATP-binding</keyword>
<dbReference type="Gene3D" id="3.30.200.20">
    <property type="entry name" value="Phosphorylase Kinase, domain 1"/>
    <property type="match status" value="1"/>
</dbReference>
<evidence type="ECO:0000256" key="5">
    <source>
        <dbReference type="ARBA" id="ARBA00022840"/>
    </source>
</evidence>
<organism evidence="8 9">
    <name type="scientific">Candidatus Obscuribacter phosphatis</name>
    <dbReference type="NCBI Taxonomy" id="1906157"/>
    <lineage>
        <taxon>Bacteria</taxon>
        <taxon>Bacillati</taxon>
        <taxon>Candidatus Melainabacteria</taxon>
        <taxon>Candidatus Obscuribacterales</taxon>
        <taxon>Candidatus Obscuribacteraceae</taxon>
        <taxon>Candidatus Obscuribacter</taxon>
    </lineage>
</organism>
<dbReference type="Gene3D" id="1.10.510.10">
    <property type="entry name" value="Transferase(Phosphotransferase) domain 1"/>
    <property type="match status" value="1"/>
</dbReference>
<evidence type="ECO:0000256" key="2">
    <source>
        <dbReference type="ARBA" id="ARBA00022679"/>
    </source>
</evidence>
<dbReference type="Gene3D" id="3.80.10.10">
    <property type="entry name" value="Ribonuclease Inhibitor"/>
    <property type="match status" value="1"/>
</dbReference>
<dbReference type="EC" id="2.7.11.1" evidence="1"/>
<evidence type="ECO:0000313" key="9">
    <source>
        <dbReference type="Proteomes" id="UP000664277"/>
    </source>
</evidence>
<keyword evidence="4 8" id="KW-0418">Kinase</keyword>
<dbReference type="EMBL" id="JAFLCK010000001">
    <property type="protein sequence ID" value="MBN8659049.1"/>
    <property type="molecule type" value="Genomic_DNA"/>
</dbReference>
<dbReference type="GO" id="GO:0004674">
    <property type="term" value="F:protein serine/threonine kinase activity"/>
    <property type="evidence" value="ECO:0007669"/>
    <property type="project" value="UniProtKB-KW"/>
</dbReference>
<evidence type="ECO:0000256" key="6">
    <source>
        <dbReference type="PROSITE-ProRule" id="PRU10141"/>
    </source>
</evidence>
<dbReference type="PANTHER" id="PTHR43289">
    <property type="entry name" value="MITOGEN-ACTIVATED PROTEIN KINASE KINASE KINASE 20-RELATED"/>
    <property type="match status" value="1"/>
</dbReference>
<dbReference type="Pfam" id="PF00069">
    <property type="entry name" value="Pkinase"/>
    <property type="match status" value="1"/>
</dbReference>
<dbReference type="PROSITE" id="PS50011">
    <property type="entry name" value="PROTEIN_KINASE_DOM"/>
    <property type="match status" value="1"/>
</dbReference>
<keyword evidence="2" id="KW-0808">Transferase</keyword>
<dbReference type="InterPro" id="IPR011009">
    <property type="entry name" value="Kinase-like_dom_sf"/>
</dbReference>
<evidence type="ECO:0000313" key="8">
    <source>
        <dbReference type="EMBL" id="MBN8659049.1"/>
    </source>
</evidence>
<dbReference type="InterPro" id="IPR008271">
    <property type="entry name" value="Ser/Thr_kinase_AS"/>
</dbReference>
<keyword evidence="3 6" id="KW-0547">Nucleotide-binding</keyword>
<evidence type="ECO:0000256" key="1">
    <source>
        <dbReference type="ARBA" id="ARBA00012513"/>
    </source>
</evidence>
<dbReference type="CDD" id="cd14014">
    <property type="entry name" value="STKc_PknB_like"/>
    <property type="match status" value="1"/>
</dbReference>
<comment type="caution">
    <text evidence="8">The sequence shown here is derived from an EMBL/GenBank/DDBJ whole genome shotgun (WGS) entry which is preliminary data.</text>
</comment>
<feature type="binding site" evidence="6">
    <location>
        <position position="75"/>
    </location>
    <ligand>
        <name>ATP</name>
        <dbReference type="ChEBI" id="CHEBI:30616"/>
    </ligand>
</feature>
<dbReference type="InterPro" id="IPR032675">
    <property type="entry name" value="LRR_dom_sf"/>
</dbReference>
<gene>
    <name evidence="8" type="ORF">J0M35_01705</name>
</gene>
<reference evidence="8" key="1">
    <citation type="submission" date="2021-02" db="EMBL/GenBank/DDBJ databases">
        <title>Genome-Resolved Metagenomics of a Microbial Community Performing Photosynthetic Biological Nutrient Removal.</title>
        <authorList>
            <person name="Mcdaniel E.A."/>
        </authorList>
    </citation>
    <scope>NUCLEOTIDE SEQUENCE</scope>
    <source>
        <strain evidence="8">UWPOB_OBS1</strain>
    </source>
</reference>
<sequence>MTREEILEQSRSRLFTVSADGPQIDELASRVSPSLCLDGEILDSKFTVLSPIGEGGMGAVYRVRHNLLGVDFALKLLKDREISIESWQRFQREASLMARVSHPAVVRVYDFGVAKDRFPYYTMELLAGYSLEALLDSEKELDLISVLSIFLQAARAFAALHGEGIVHRDIKPSNLFLRRGFLDRILEDPQGLGVSADSSVLKILDFGIASLIGDDQSLTKPGTIFGSPLYMSPEQALGRRVEKSSDIYSLGCSLFCALSRVPPYLGDNALRTIGLHLEAPIPVLSEKVDFRVPKRLDVLLLSMLSKEPLARPTSMSAIAAELESILVSVLSDPASRNSSLPSLDRQTVLAAKTNVAHMVVNSSTGAGDNTANSIATGFGRSSHGDLVESRLRGRLLLIASALITLAGFGLYFFFSHSEVTRNGGLTVKSIGIEDTAMVPEEAYTQAEHKSEGKDQTTRKTIELAHMYPLFETLASVPQSDSTGIIQKSQIRQLHFPARSIGSYTIGPYNKHYYHRDLRDNILLTKEIAKGLKEPVVGTGKSISLYLSNAFVKDPSLLAGLKDDNIDEVYFDGSECKESISDEALRALTGLRRVKALSLINVDLDASDSAFNTLGAMPELMSLTLVPRVHHERDRYRIAAALNYDAVSQFKNLNDMRYLELKLNGSPRLLLERLASYSMRMKILVFRAADFSGVDFSNFASLQELRELNLYRCTSVRSEQIAKLGGCADLQHLRVASRIEGPSLVEAISAIDTLRHIDLVKGQLTRLERRKVKDSKPNLGITMQYDITD</sequence>
<dbReference type="PANTHER" id="PTHR43289:SF6">
    <property type="entry name" value="SERINE_THREONINE-PROTEIN KINASE NEKL-3"/>
    <property type="match status" value="1"/>
</dbReference>
<evidence type="ECO:0000256" key="4">
    <source>
        <dbReference type="ARBA" id="ARBA00022777"/>
    </source>
</evidence>
<dbReference type="Proteomes" id="UP000664277">
    <property type="component" value="Unassembled WGS sequence"/>
</dbReference>
<proteinExistence type="predicted"/>
<dbReference type="SUPFAM" id="SSF52047">
    <property type="entry name" value="RNI-like"/>
    <property type="match status" value="1"/>
</dbReference>
<dbReference type="InterPro" id="IPR000719">
    <property type="entry name" value="Prot_kinase_dom"/>
</dbReference>
<name>A0A8J7TK43_9BACT</name>
<evidence type="ECO:0000256" key="3">
    <source>
        <dbReference type="ARBA" id="ARBA00022741"/>
    </source>
</evidence>
<dbReference type="AlphaFoldDB" id="A0A8J7TK43"/>
<dbReference type="InterPro" id="IPR017441">
    <property type="entry name" value="Protein_kinase_ATP_BS"/>
</dbReference>
<dbReference type="GO" id="GO:0005524">
    <property type="term" value="F:ATP binding"/>
    <property type="evidence" value="ECO:0007669"/>
    <property type="project" value="UniProtKB-UniRule"/>
</dbReference>
<protein>
    <recommendedName>
        <fullName evidence="1">non-specific serine/threonine protein kinase</fullName>
        <ecNumber evidence="1">2.7.11.1</ecNumber>
    </recommendedName>
</protein>
<dbReference type="SMART" id="SM00220">
    <property type="entry name" value="S_TKc"/>
    <property type="match status" value="1"/>
</dbReference>
<accession>A0A8J7TK43</accession>
<dbReference type="SUPFAM" id="SSF56112">
    <property type="entry name" value="Protein kinase-like (PK-like)"/>
    <property type="match status" value="1"/>
</dbReference>